<keyword evidence="5" id="KW-0460">Magnesium</keyword>
<dbReference type="EC" id="2.7.7.42" evidence="9"/>
<dbReference type="Proteomes" id="UP001597036">
    <property type="component" value="Unassembled WGS sequence"/>
</dbReference>
<dbReference type="GO" id="GO:0008882">
    <property type="term" value="F:[glutamate-ammonia-ligase] adenylyltransferase activity"/>
    <property type="evidence" value="ECO:0007669"/>
    <property type="project" value="UniProtKB-EC"/>
</dbReference>
<evidence type="ECO:0000256" key="3">
    <source>
        <dbReference type="ARBA" id="ARBA00022741"/>
    </source>
</evidence>
<keyword evidence="2 9" id="KW-0548">Nucleotidyltransferase</keyword>
<evidence type="ECO:0000256" key="1">
    <source>
        <dbReference type="ARBA" id="ARBA00022679"/>
    </source>
</evidence>
<evidence type="ECO:0000313" key="9">
    <source>
        <dbReference type="EMBL" id="MFD0705014.1"/>
    </source>
</evidence>
<dbReference type="InterPro" id="IPR023057">
    <property type="entry name" value="GlnE"/>
</dbReference>
<dbReference type="Pfam" id="PF08335">
    <property type="entry name" value="GlnD_UR_UTase"/>
    <property type="match status" value="2"/>
</dbReference>
<dbReference type="InterPro" id="IPR043519">
    <property type="entry name" value="NT_sf"/>
</dbReference>
<name>A0ABW2Y603_9BIFI</name>
<keyword evidence="1 9" id="KW-0808">Transferase</keyword>
<evidence type="ECO:0000256" key="6">
    <source>
        <dbReference type="ARBA" id="ARBA00023268"/>
    </source>
</evidence>
<dbReference type="GO" id="GO:0047388">
    <property type="term" value="F:[glutamine synthetase]-adenylyl-L-tyrosine phosphorylase activity"/>
    <property type="evidence" value="ECO:0007669"/>
    <property type="project" value="UniProtKB-EC"/>
</dbReference>
<dbReference type="EC" id="2.7.7.89" evidence="9"/>
<keyword evidence="6" id="KW-0511">Multifunctional enzyme</keyword>
<dbReference type="NCBIfam" id="NF010707">
    <property type="entry name" value="PRK14109.1"/>
    <property type="match status" value="1"/>
</dbReference>
<feature type="domain" description="PII-uridylyltransferase/Glutamine-synthetase adenylyltransferase" evidence="8">
    <location>
        <begin position="890"/>
        <end position="1024"/>
    </location>
</feature>
<feature type="domain" description="Glutamate-ammonia ligase adenylyltransferase repeated" evidence="7">
    <location>
        <begin position="99"/>
        <end position="330"/>
    </location>
</feature>
<proteinExistence type="predicted"/>
<evidence type="ECO:0000256" key="2">
    <source>
        <dbReference type="ARBA" id="ARBA00022695"/>
    </source>
</evidence>
<dbReference type="EMBL" id="JBHTHQ010000021">
    <property type="protein sequence ID" value="MFD0705014.1"/>
    <property type="molecule type" value="Genomic_DNA"/>
</dbReference>
<keyword evidence="4" id="KW-0067">ATP-binding</keyword>
<dbReference type="RefSeq" id="WP_377938716.1">
    <property type="nucleotide sequence ID" value="NZ_JBHTHQ010000021.1"/>
</dbReference>
<dbReference type="SUPFAM" id="SSF81301">
    <property type="entry name" value="Nucleotidyltransferase"/>
    <property type="match status" value="2"/>
</dbReference>
<evidence type="ECO:0000256" key="5">
    <source>
        <dbReference type="ARBA" id="ARBA00022842"/>
    </source>
</evidence>
<evidence type="ECO:0000313" key="10">
    <source>
        <dbReference type="Proteomes" id="UP001597036"/>
    </source>
</evidence>
<sequence>MAEFSLTSSSLIRIGFNSAEQAMKDLKALDDLRTAVLGQGCTSSWTLDDVLNACKKVDDPDTAVWHVADIARNLSESNGKTAISLCKLFYDALPSEISRLLSICGSSDRLGRMICADMQLLPDALRGDDVHNDEIANSDTHSLTFEKQVYELRLWYWKNLLHIVGDDVTSDNPLDVQPHISQRLSTLIDTALRKALEIAQNTVDSGTTVKFAIFGMGKLGAQEINYISDVDLVYVVDKTPDFTGDLTQIGSHVASTLQSVCSAILPDVTLAPLWEIDTALRPEGKAGPLVRTVESYASYYAHWAENWEFQALLKARFVAGDADVAHDFLNLITPLIWSASSRKNFVYDCRSMRKRVEDLIPLDQKDREIKLGKGGLRDVEFTVQMLQLVHGRTDETLRTKSTLDSLALLSQGGYVSRSQARDLSEDYRFLRVLEHRQQLWNMRRTHLFPKISTSARDTFSHAQRVTDLDVESNRDIRRLARAVHMTPAQLVNHFDDVRVQVRQLHMDIYYRPMLPNLSQLSDDVITLSEKATRERFESVGFADPDTAMRHVHQLTAGVSRSSRINRILLPTILLWLGNGQNPDMGLMMWRRWVEAFGGSGPYLGFLRDSPTALQRMCHVLSNSRFLGDALLKSSESTTWLGDDDSLQPRSLESLHTRANVLLHRFPHAQVEFATLLRALRRREIERIGLGWMSSVVSSQEALTAMTRVYDVLIDTALTWATAKLCTDDGIDSPQNAPVHMAVIAMGRYGGQEVNFSSDADLMVVYEAAQGVDDVNARNFAQRQAELLRSVLTGLAGTEQQLDIDMDLRPEGKNGPLVRSVQSYREYYSSWAETWEKQALLRARYAAGDAKLGERFIAEVINPIRYSSQKMSEDDIHSIQRLKARMEAERLPRGVRYDRHIKLGRGGLSDVEWTIQLLQLEHAHEWEDVRTTRTLDALDALKSHGAISPDDATTLQHCWTLCTDMRNANFLWNGRTRQADIIPDDSFDMGGLSACLGFGAHRGQQFMDEVLSAMRKCRDVTNRLFYGRQASHVA</sequence>
<feature type="domain" description="Glutamate-ammonia ligase adenylyltransferase repeated" evidence="7">
    <location>
        <begin position="614"/>
        <end position="855"/>
    </location>
</feature>
<dbReference type="Gene3D" id="3.30.460.10">
    <property type="entry name" value="Beta Polymerase, domain 2"/>
    <property type="match status" value="2"/>
</dbReference>
<gene>
    <name evidence="9" type="ORF">ACFQY8_04565</name>
</gene>
<keyword evidence="3" id="KW-0547">Nucleotide-binding</keyword>
<dbReference type="PANTHER" id="PTHR30621:SF0">
    <property type="entry name" value="BIFUNCTIONAL GLUTAMINE SYNTHETASE ADENYLYLTRANSFERASE_ADENYLYL-REMOVING ENZYME"/>
    <property type="match status" value="1"/>
</dbReference>
<evidence type="ECO:0000259" key="8">
    <source>
        <dbReference type="Pfam" id="PF08335"/>
    </source>
</evidence>
<organism evidence="9 10">
    <name type="scientific">Alloscardovia venturai</name>
    <dbReference type="NCBI Taxonomy" id="1769421"/>
    <lineage>
        <taxon>Bacteria</taxon>
        <taxon>Bacillati</taxon>
        <taxon>Actinomycetota</taxon>
        <taxon>Actinomycetes</taxon>
        <taxon>Bifidobacteriales</taxon>
        <taxon>Bifidobacteriaceae</taxon>
        <taxon>Alloscardovia</taxon>
    </lineage>
</organism>
<evidence type="ECO:0000259" key="7">
    <source>
        <dbReference type="Pfam" id="PF03710"/>
    </source>
</evidence>
<dbReference type="Pfam" id="PF03710">
    <property type="entry name" value="GlnE"/>
    <property type="match status" value="2"/>
</dbReference>
<feature type="domain" description="PII-uridylyltransferase/Glutamine-synthetase adenylyltransferase" evidence="8">
    <location>
        <begin position="351"/>
        <end position="450"/>
    </location>
</feature>
<keyword evidence="10" id="KW-1185">Reference proteome</keyword>
<protein>
    <submittedName>
        <fullName evidence="9">Bifunctional [glutamine synthetase] adenylyltransferase/[glutamine synthetase]-adenylyl-L-tyrosine phosphorylase</fullName>
        <ecNumber evidence="9">2.7.7.42</ecNumber>
        <ecNumber evidence="9">2.7.7.89</ecNumber>
    </submittedName>
</protein>
<accession>A0ABW2Y603</accession>
<reference evidence="10" key="1">
    <citation type="journal article" date="2019" name="Int. J. Syst. Evol. Microbiol.">
        <title>The Global Catalogue of Microorganisms (GCM) 10K type strain sequencing project: providing services to taxonomists for standard genome sequencing and annotation.</title>
        <authorList>
            <consortium name="The Broad Institute Genomics Platform"/>
            <consortium name="The Broad Institute Genome Sequencing Center for Infectious Disease"/>
            <person name="Wu L."/>
            <person name="Ma J."/>
        </authorList>
    </citation>
    <scope>NUCLEOTIDE SEQUENCE [LARGE SCALE GENOMIC DNA]</scope>
    <source>
        <strain evidence="10">CCM 8604</strain>
    </source>
</reference>
<dbReference type="PANTHER" id="PTHR30621">
    <property type="entry name" value="GLUTAMINE SYNTHETASE ADENYLYLTRANSFERASE"/>
    <property type="match status" value="1"/>
</dbReference>
<dbReference type="CDD" id="cd05401">
    <property type="entry name" value="NT_GlnE_GlnD_like"/>
    <property type="match status" value="2"/>
</dbReference>
<evidence type="ECO:0000256" key="4">
    <source>
        <dbReference type="ARBA" id="ARBA00022840"/>
    </source>
</evidence>
<dbReference type="SUPFAM" id="SSF81593">
    <property type="entry name" value="Nucleotidyltransferase substrate binding subunit/domain"/>
    <property type="match status" value="2"/>
</dbReference>
<dbReference type="InterPro" id="IPR013546">
    <property type="entry name" value="PII_UdlTrfase/GS_AdlTrfase"/>
</dbReference>
<dbReference type="InterPro" id="IPR005190">
    <property type="entry name" value="GlnE_rpt_dom"/>
</dbReference>
<comment type="caution">
    <text evidence="9">The sequence shown here is derived from an EMBL/GenBank/DDBJ whole genome shotgun (WGS) entry which is preliminary data.</text>
</comment>
<dbReference type="Gene3D" id="1.20.120.330">
    <property type="entry name" value="Nucleotidyltransferases domain 2"/>
    <property type="match status" value="2"/>
</dbReference>